<protein>
    <submittedName>
        <fullName evidence="1">Uncharacterized protein</fullName>
    </submittedName>
</protein>
<dbReference type="Proteomes" id="UP000664628">
    <property type="component" value="Unassembled WGS sequence"/>
</dbReference>
<name>A0ABS3JGL3_9BACT</name>
<reference evidence="1 2" key="1">
    <citation type="submission" date="2021-03" db="EMBL/GenBank/DDBJ databases">
        <title>Fibrella sp. HMF5405 genome sequencing and assembly.</title>
        <authorList>
            <person name="Kang H."/>
            <person name="Kim H."/>
            <person name="Bae S."/>
            <person name="Joh K."/>
        </authorList>
    </citation>
    <scope>NUCLEOTIDE SEQUENCE [LARGE SCALE GENOMIC DNA]</scope>
    <source>
        <strain evidence="1 2">HMF5405</strain>
    </source>
</reference>
<accession>A0ABS3JGL3</accession>
<dbReference type="RefSeq" id="WP_207329079.1">
    <property type="nucleotide sequence ID" value="NZ_JAFMYW010000002.1"/>
</dbReference>
<evidence type="ECO:0000313" key="1">
    <source>
        <dbReference type="EMBL" id="MBO0949151.1"/>
    </source>
</evidence>
<sequence>MAPYDHGPKTANQSIVIQILAKGATNERTQRLSAMIEKAGAHVSMVEAPEQDEHFSILHTIVPFNFAAYYMAEKLGISDTFVVGGKVTEAD</sequence>
<keyword evidence="2" id="KW-1185">Reference proteome</keyword>
<evidence type="ECO:0000313" key="2">
    <source>
        <dbReference type="Proteomes" id="UP000664628"/>
    </source>
</evidence>
<dbReference type="EMBL" id="JAFMYW010000002">
    <property type="protein sequence ID" value="MBO0949151.1"/>
    <property type="molecule type" value="Genomic_DNA"/>
</dbReference>
<organism evidence="1 2">
    <name type="scientific">Fibrella forsythiae</name>
    <dbReference type="NCBI Taxonomy" id="2817061"/>
    <lineage>
        <taxon>Bacteria</taxon>
        <taxon>Pseudomonadati</taxon>
        <taxon>Bacteroidota</taxon>
        <taxon>Cytophagia</taxon>
        <taxon>Cytophagales</taxon>
        <taxon>Spirosomataceae</taxon>
        <taxon>Fibrella</taxon>
    </lineage>
</organism>
<comment type="caution">
    <text evidence="1">The sequence shown here is derived from an EMBL/GenBank/DDBJ whole genome shotgun (WGS) entry which is preliminary data.</text>
</comment>
<proteinExistence type="predicted"/>
<gene>
    <name evidence="1" type="ORF">J2I46_11195</name>
</gene>